<proteinExistence type="predicted"/>
<dbReference type="Proteomes" id="UP000019402">
    <property type="component" value="Unassembled WGS sequence"/>
</dbReference>
<dbReference type="eggNOG" id="ENOG5032V1N">
    <property type="taxonomic scope" value="Bacteria"/>
</dbReference>
<name>W7YAN4_9BACT</name>
<evidence type="ECO:0000313" key="1">
    <source>
        <dbReference type="EMBL" id="GAF05432.1"/>
    </source>
</evidence>
<organism evidence="1 2">
    <name type="scientific">Saccharicrinis fermentans DSM 9555 = JCM 21142</name>
    <dbReference type="NCBI Taxonomy" id="869213"/>
    <lineage>
        <taxon>Bacteria</taxon>
        <taxon>Pseudomonadati</taxon>
        <taxon>Bacteroidota</taxon>
        <taxon>Bacteroidia</taxon>
        <taxon>Marinilabiliales</taxon>
        <taxon>Marinilabiliaceae</taxon>
        <taxon>Saccharicrinis</taxon>
    </lineage>
</organism>
<accession>W7YAN4</accession>
<dbReference type="AlphaFoldDB" id="W7YAN4"/>
<keyword evidence="2" id="KW-1185">Reference proteome</keyword>
<protein>
    <submittedName>
        <fullName evidence="1">Uncharacterized protein</fullName>
    </submittedName>
</protein>
<gene>
    <name evidence="1" type="ORF">JCM21142_104166</name>
</gene>
<evidence type="ECO:0000313" key="2">
    <source>
        <dbReference type="Proteomes" id="UP000019402"/>
    </source>
</evidence>
<comment type="caution">
    <text evidence="1">The sequence shown here is derived from an EMBL/GenBank/DDBJ whole genome shotgun (WGS) entry which is preliminary data.</text>
</comment>
<reference evidence="1 2" key="1">
    <citation type="journal article" date="2014" name="Genome Announc.">
        <title>Draft Genome Sequence of Cytophaga fermentans JCM 21142T, a Facultative Anaerobe Isolated from Marine Mud.</title>
        <authorList>
            <person name="Starns D."/>
            <person name="Oshima K."/>
            <person name="Suda W."/>
            <person name="Iino T."/>
            <person name="Yuki M."/>
            <person name="Inoue J."/>
            <person name="Kitamura K."/>
            <person name="Iida T."/>
            <person name="Darby A."/>
            <person name="Hattori M."/>
            <person name="Ohkuma M."/>
        </authorList>
    </citation>
    <scope>NUCLEOTIDE SEQUENCE [LARGE SCALE GENOMIC DNA]</scope>
    <source>
        <strain evidence="1 2">JCM 21142</strain>
    </source>
</reference>
<sequence length="359" mass="40807">MKNIFILFFVICWHNTTCASNLLTRKMEEKSLIDNEVTNESSVISLESITGLWLNKECNISFQISGSINALTYVFTSEKRKLTGSVDIKEEGTNDVYIIFNGIEWSEYLGELGPEYFEDIPDSLVHEKPELILPTTISALYSSEESNFVIQNYGNSMNYYVKLSEGCDKYIYFSKQENLQADTLGVLTNLISKTIKDYSVFYWQNGDINNDKIDDYIVVMQSDISNSELTSLSDTYERKVVLLETIENFPNVKISAINSNLIDCSTCGGAGVGDPFQGITIKNNYFSFEQLYGACDKSFVVTTFKFDINSGKWYLHSIGSDNYSCRNVESGNVNVSHTSKRKKDFGLIEFENFERIDIF</sequence>
<dbReference type="EMBL" id="BAMD01000086">
    <property type="protein sequence ID" value="GAF05432.1"/>
    <property type="molecule type" value="Genomic_DNA"/>
</dbReference>